<dbReference type="SUPFAM" id="SSF53271">
    <property type="entry name" value="PRTase-like"/>
    <property type="match status" value="1"/>
</dbReference>
<dbReference type="InterPro" id="IPR051910">
    <property type="entry name" value="ComF/GntX_DNA_util-trans"/>
</dbReference>
<dbReference type="InterPro" id="IPR000836">
    <property type="entry name" value="PRTase_dom"/>
</dbReference>
<sequence>MAKIFWGRIPIERCAALIYYESGAQVSNLIYRLKYGNEPEIGIVLGEMMAKELVSKGFFEGIDVIVPVPLARKRERRRGYNQSEKIAHGIENITHIPVVTDAVERAMQTETQTHKNRWERADNVSGAFRLCQTARIQHQHLLLVDDVVTTGMTVSACGEELKQVPGVTISVLTWGRTPSI</sequence>
<evidence type="ECO:0000313" key="2">
    <source>
        <dbReference type="EMBL" id="EKX96749.1"/>
    </source>
</evidence>
<dbReference type="CDD" id="cd06223">
    <property type="entry name" value="PRTases_typeI"/>
    <property type="match status" value="1"/>
</dbReference>
<reference evidence="2 3" key="1">
    <citation type="submission" date="2012-05" db="EMBL/GenBank/DDBJ databases">
        <authorList>
            <person name="Weinstock G."/>
            <person name="Sodergren E."/>
            <person name="Lobos E.A."/>
            <person name="Fulton L."/>
            <person name="Fulton R."/>
            <person name="Courtney L."/>
            <person name="Fronick C."/>
            <person name="O'Laughlin M."/>
            <person name="Godfrey J."/>
            <person name="Wilson R.M."/>
            <person name="Miner T."/>
            <person name="Farmer C."/>
            <person name="Delehaunty K."/>
            <person name="Cordes M."/>
            <person name="Minx P."/>
            <person name="Tomlinson C."/>
            <person name="Chen J."/>
            <person name="Wollam A."/>
            <person name="Pepin K.H."/>
            <person name="Bhonagiri V."/>
            <person name="Zhang X."/>
            <person name="Suruliraj S."/>
            <person name="Warren W."/>
            <person name="Mitreva M."/>
            <person name="Mardis E.R."/>
            <person name="Wilson R.K."/>
        </authorList>
    </citation>
    <scope>NUCLEOTIDE SEQUENCE [LARGE SCALE GENOMIC DNA]</scope>
    <source>
        <strain evidence="2 3">F0055</strain>
    </source>
</reference>
<dbReference type="Gene3D" id="3.40.50.2020">
    <property type="match status" value="1"/>
</dbReference>
<comment type="similarity">
    <text evidence="1">Belongs to the ComF/GntX family.</text>
</comment>
<dbReference type="PATRIC" id="fig|1127699.3.peg.2175"/>
<comment type="caution">
    <text evidence="2">The sequence shown here is derived from an EMBL/GenBank/DDBJ whole genome shotgun (WGS) entry which is preliminary data.</text>
</comment>
<gene>
    <name evidence="2" type="ORF">HMPREF9151_02375</name>
</gene>
<protein>
    <submittedName>
        <fullName evidence="2">ComF family protein</fullName>
    </submittedName>
</protein>
<keyword evidence="3" id="KW-1185">Reference proteome</keyword>
<evidence type="ECO:0000313" key="3">
    <source>
        <dbReference type="Proteomes" id="UP000010433"/>
    </source>
</evidence>
<dbReference type="AlphaFoldDB" id="L1N0H0"/>
<dbReference type="PANTHER" id="PTHR47505:SF1">
    <property type="entry name" value="DNA UTILIZATION PROTEIN YHGH"/>
    <property type="match status" value="1"/>
</dbReference>
<name>L1N0H0_9BACT</name>
<proteinExistence type="inferred from homology"/>
<dbReference type="EMBL" id="AMEP01000151">
    <property type="protein sequence ID" value="EKX96749.1"/>
    <property type="molecule type" value="Genomic_DNA"/>
</dbReference>
<dbReference type="InterPro" id="IPR029057">
    <property type="entry name" value="PRTase-like"/>
</dbReference>
<organism evidence="2 3">
    <name type="scientific">Hoylesella saccharolytica F0055</name>
    <dbReference type="NCBI Taxonomy" id="1127699"/>
    <lineage>
        <taxon>Bacteria</taxon>
        <taxon>Pseudomonadati</taxon>
        <taxon>Bacteroidota</taxon>
        <taxon>Bacteroidia</taxon>
        <taxon>Bacteroidales</taxon>
        <taxon>Prevotellaceae</taxon>
        <taxon>Hoylesella</taxon>
    </lineage>
</organism>
<dbReference type="HOGENOM" id="CLU_054549_5_0_10"/>
<dbReference type="PANTHER" id="PTHR47505">
    <property type="entry name" value="DNA UTILIZATION PROTEIN YHGH"/>
    <property type="match status" value="1"/>
</dbReference>
<accession>L1N0H0</accession>
<evidence type="ECO:0000256" key="1">
    <source>
        <dbReference type="ARBA" id="ARBA00008007"/>
    </source>
</evidence>
<dbReference type="Proteomes" id="UP000010433">
    <property type="component" value="Unassembled WGS sequence"/>
</dbReference>
<dbReference type="STRING" id="1127699.HMPREF9151_02375"/>